<keyword evidence="2" id="KW-1185">Reference proteome</keyword>
<dbReference type="EMBL" id="JBCEZU010000145">
    <property type="protein sequence ID" value="KAK9524450.1"/>
    <property type="molecule type" value="Genomic_DNA"/>
</dbReference>
<reference evidence="1 2" key="1">
    <citation type="journal article" date="2024" name="Genome Biol. Evol.">
        <title>Chromosome-level genome assembly of the viviparous eelpout Zoarces viviparus.</title>
        <authorList>
            <person name="Fuhrmann N."/>
            <person name="Brasseur M.V."/>
            <person name="Bakowski C.E."/>
            <person name="Podsiadlowski L."/>
            <person name="Prost S."/>
            <person name="Krehenwinkel H."/>
            <person name="Mayer C."/>
        </authorList>
    </citation>
    <scope>NUCLEOTIDE SEQUENCE [LARGE SCALE GENOMIC DNA]</scope>
    <source>
        <strain evidence="1">NO-MEL_2022_Ind0_liver</strain>
    </source>
</reference>
<protein>
    <submittedName>
        <fullName evidence="1">Uncharacterized protein</fullName>
    </submittedName>
</protein>
<proteinExistence type="predicted"/>
<gene>
    <name evidence="1" type="ORF">VZT92_016845</name>
</gene>
<organism evidence="1 2">
    <name type="scientific">Zoarces viviparus</name>
    <name type="common">Viviparous eelpout</name>
    <name type="synonym">Blennius viviparus</name>
    <dbReference type="NCBI Taxonomy" id="48416"/>
    <lineage>
        <taxon>Eukaryota</taxon>
        <taxon>Metazoa</taxon>
        <taxon>Chordata</taxon>
        <taxon>Craniata</taxon>
        <taxon>Vertebrata</taxon>
        <taxon>Euteleostomi</taxon>
        <taxon>Actinopterygii</taxon>
        <taxon>Neopterygii</taxon>
        <taxon>Teleostei</taxon>
        <taxon>Neoteleostei</taxon>
        <taxon>Acanthomorphata</taxon>
        <taxon>Eupercaria</taxon>
        <taxon>Perciformes</taxon>
        <taxon>Cottioidei</taxon>
        <taxon>Zoarcales</taxon>
        <taxon>Zoarcidae</taxon>
        <taxon>Zoarcinae</taxon>
        <taxon>Zoarces</taxon>
    </lineage>
</organism>
<comment type="caution">
    <text evidence="1">The sequence shown here is derived from an EMBL/GenBank/DDBJ whole genome shotgun (WGS) entry which is preliminary data.</text>
</comment>
<dbReference type="Proteomes" id="UP001488805">
    <property type="component" value="Unassembled WGS sequence"/>
</dbReference>
<evidence type="ECO:0000313" key="2">
    <source>
        <dbReference type="Proteomes" id="UP001488805"/>
    </source>
</evidence>
<sequence length="93" mass="10251">MRKMKPAFISTRRILSMNNRMCGEVRRTRISAMSRCPEEPKDVVLLSCVKHDPDGAGTDPLGGRMAACSSQVTVHCLDVVFNSGSGVERTKRL</sequence>
<evidence type="ECO:0000313" key="1">
    <source>
        <dbReference type="EMBL" id="KAK9524450.1"/>
    </source>
</evidence>
<accession>A0AAW1EPC5</accession>
<dbReference type="AlphaFoldDB" id="A0AAW1EPC5"/>
<name>A0AAW1EPC5_ZOAVI</name>